<reference evidence="10 11" key="2">
    <citation type="submission" date="2019-01" db="EMBL/GenBank/DDBJ databases">
        <title>The decoding of complex shrimp genome reveals the adaptation for benthos swimmer, frequently molting mechanism and breeding impact on genome.</title>
        <authorList>
            <person name="Sun Y."/>
            <person name="Gao Y."/>
            <person name="Yu Y."/>
        </authorList>
    </citation>
    <scope>NUCLEOTIDE SEQUENCE [LARGE SCALE GENOMIC DNA]</scope>
    <source>
        <tissue evidence="10">Muscle</tissue>
    </source>
</reference>
<keyword evidence="4 9" id="KW-0812">Transmembrane</keyword>
<evidence type="ECO:0000256" key="2">
    <source>
        <dbReference type="ARBA" id="ARBA00006339"/>
    </source>
</evidence>
<evidence type="ECO:0000256" key="8">
    <source>
        <dbReference type="ARBA" id="ARBA00023180"/>
    </source>
</evidence>
<evidence type="ECO:0000256" key="1">
    <source>
        <dbReference type="ARBA" id="ARBA00004323"/>
    </source>
</evidence>
<dbReference type="EC" id="2.8.2.-" evidence="9"/>
<evidence type="ECO:0000313" key="11">
    <source>
        <dbReference type="Proteomes" id="UP000283509"/>
    </source>
</evidence>
<dbReference type="PANTHER" id="PTHR12137">
    <property type="entry name" value="CARBOHYDRATE SULFOTRANSFERASE"/>
    <property type="match status" value="1"/>
</dbReference>
<dbReference type="GO" id="GO:0016051">
    <property type="term" value="P:carbohydrate biosynthetic process"/>
    <property type="evidence" value="ECO:0007669"/>
    <property type="project" value="InterPro"/>
</dbReference>
<dbReference type="Proteomes" id="UP000283509">
    <property type="component" value="Unassembled WGS sequence"/>
</dbReference>
<gene>
    <name evidence="10" type="ORF">C7M84_011707</name>
</gene>
<dbReference type="InterPro" id="IPR018011">
    <property type="entry name" value="Carb_sulfotrans_8-10"/>
</dbReference>
<comment type="similarity">
    <text evidence="2 9">Belongs to the sulfotransferase 2 family.</text>
</comment>
<evidence type="ECO:0000256" key="4">
    <source>
        <dbReference type="ARBA" id="ARBA00022692"/>
    </source>
</evidence>
<keyword evidence="7 9" id="KW-0472">Membrane</keyword>
<dbReference type="PANTHER" id="PTHR12137:SF54">
    <property type="entry name" value="CARBOHYDRATE SULFOTRANSFERASE"/>
    <property type="match status" value="1"/>
</dbReference>
<keyword evidence="9" id="KW-0119">Carbohydrate metabolism</keyword>
<keyword evidence="9" id="KW-0735">Signal-anchor</keyword>
<sequence length="469" mass="54446">MIFSVYLLDPQVTYSQVVSTPTSAMPQLSLHTESQPRGDLHQVFRERREYLRERCRRLHLKDRFLSLPWRLHLTFRAPGPLRVCVPFKIGSTSWRELNNRLKEQTLPNLKPASAILVRHPLSRLASAYRDRFLNGQAISDSNESWKQRTGSEANWNYYWYGYWLPALISSGRVAASSDFEEMLRQDVEVFDFISRHHVVKDDHVEITRENDFSEQDKFVGTYMAVVGRQMGLQDAVVFAYGNMTEQLKTRYGNVSFSFNEFLEFVVWSNDLGVLDSHWTPCTELCVPCRQDYQYILHLETIAQESEVLLQDVGYPQEFRLPAKHRTKEHANCPRKKMYRTLSRNVGKRVLLLLALVINSLALIFISTHIQVTKTSDSAIQQRVFRQRREHLQERCRGLNLTDKFTTKTWVNFLTAEAPGPLKVCLPPKAGSSSWFQLNEQLKLMNPTQSHPATAILVRHPLSRLTSAYR</sequence>
<keyword evidence="11" id="KW-1185">Reference proteome</keyword>
<evidence type="ECO:0000256" key="5">
    <source>
        <dbReference type="ARBA" id="ARBA00022989"/>
    </source>
</evidence>
<dbReference type="Pfam" id="PF03567">
    <property type="entry name" value="Sulfotransfer_2"/>
    <property type="match status" value="1"/>
</dbReference>
<comment type="caution">
    <text evidence="10">The sequence shown here is derived from an EMBL/GenBank/DDBJ whole genome shotgun (WGS) entry which is preliminary data.</text>
</comment>
<keyword evidence="3 9" id="KW-0808">Transferase</keyword>
<feature type="transmembrane region" description="Helical" evidence="9">
    <location>
        <begin position="349"/>
        <end position="369"/>
    </location>
</feature>
<evidence type="ECO:0000313" key="10">
    <source>
        <dbReference type="EMBL" id="ROT70029.1"/>
    </source>
</evidence>
<dbReference type="OrthoDB" id="6344560at2759"/>
<proteinExistence type="inferred from homology"/>
<dbReference type="GO" id="GO:0008146">
    <property type="term" value="F:sulfotransferase activity"/>
    <property type="evidence" value="ECO:0007669"/>
    <property type="project" value="InterPro"/>
</dbReference>
<name>A0A3R7QK46_PENVA</name>
<organism evidence="10 11">
    <name type="scientific">Penaeus vannamei</name>
    <name type="common">Whiteleg shrimp</name>
    <name type="synonym">Litopenaeus vannamei</name>
    <dbReference type="NCBI Taxonomy" id="6689"/>
    <lineage>
        <taxon>Eukaryota</taxon>
        <taxon>Metazoa</taxon>
        <taxon>Ecdysozoa</taxon>
        <taxon>Arthropoda</taxon>
        <taxon>Crustacea</taxon>
        <taxon>Multicrustacea</taxon>
        <taxon>Malacostraca</taxon>
        <taxon>Eumalacostraca</taxon>
        <taxon>Eucarida</taxon>
        <taxon>Decapoda</taxon>
        <taxon>Dendrobranchiata</taxon>
        <taxon>Penaeoidea</taxon>
        <taxon>Penaeidae</taxon>
        <taxon>Penaeus</taxon>
    </lineage>
</organism>
<dbReference type="InterPro" id="IPR005331">
    <property type="entry name" value="Sulfotransferase"/>
</dbReference>
<evidence type="ECO:0000256" key="3">
    <source>
        <dbReference type="ARBA" id="ARBA00022679"/>
    </source>
</evidence>
<reference evidence="10 11" key="1">
    <citation type="submission" date="2018-04" db="EMBL/GenBank/DDBJ databases">
        <authorList>
            <person name="Zhang X."/>
            <person name="Yuan J."/>
            <person name="Li F."/>
            <person name="Xiang J."/>
        </authorList>
    </citation>
    <scope>NUCLEOTIDE SEQUENCE [LARGE SCALE GENOMIC DNA]</scope>
    <source>
        <tissue evidence="10">Muscle</tissue>
    </source>
</reference>
<dbReference type="GO" id="GO:0000139">
    <property type="term" value="C:Golgi membrane"/>
    <property type="evidence" value="ECO:0007669"/>
    <property type="project" value="UniProtKB-SubCell"/>
</dbReference>
<evidence type="ECO:0000256" key="9">
    <source>
        <dbReference type="RuleBase" id="RU364020"/>
    </source>
</evidence>
<accession>A0A3R7QK46</accession>
<keyword evidence="6 9" id="KW-0333">Golgi apparatus</keyword>
<keyword evidence="5 9" id="KW-1133">Transmembrane helix</keyword>
<dbReference type="EMBL" id="QCYY01002482">
    <property type="protein sequence ID" value="ROT70029.1"/>
    <property type="molecule type" value="Genomic_DNA"/>
</dbReference>
<keyword evidence="8 9" id="KW-0325">Glycoprotein</keyword>
<comment type="subcellular location">
    <subcellularLocation>
        <location evidence="1 9">Golgi apparatus membrane</location>
        <topology evidence="1 9">Single-pass type II membrane protein</topology>
    </subcellularLocation>
</comment>
<protein>
    <recommendedName>
        <fullName evidence="9">Carbohydrate sulfotransferase</fullName>
        <ecNumber evidence="9">2.8.2.-</ecNumber>
    </recommendedName>
</protein>
<evidence type="ECO:0000256" key="7">
    <source>
        <dbReference type="ARBA" id="ARBA00023136"/>
    </source>
</evidence>
<dbReference type="AlphaFoldDB" id="A0A3R7QK46"/>
<evidence type="ECO:0000256" key="6">
    <source>
        <dbReference type="ARBA" id="ARBA00023034"/>
    </source>
</evidence>